<accession>A0A843UGP8</accession>
<dbReference type="Proteomes" id="UP000652761">
    <property type="component" value="Unassembled WGS sequence"/>
</dbReference>
<reference evidence="2" key="1">
    <citation type="submission" date="2017-07" db="EMBL/GenBank/DDBJ databases">
        <title>Taro Niue Genome Assembly and Annotation.</title>
        <authorList>
            <person name="Atibalentja N."/>
            <person name="Keating K."/>
            <person name="Fields C.J."/>
        </authorList>
    </citation>
    <scope>NUCLEOTIDE SEQUENCE</scope>
    <source>
        <strain evidence="2">Niue_2</strain>
        <tissue evidence="2">Leaf</tissue>
    </source>
</reference>
<evidence type="ECO:0000256" key="1">
    <source>
        <dbReference type="SAM" id="MobiDB-lite"/>
    </source>
</evidence>
<evidence type="ECO:0000313" key="2">
    <source>
        <dbReference type="EMBL" id="MQL81397.1"/>
    </source>
</evidence>
<protein>
    <submittedName>
        <fullName evidence="2">Uncharacterized protein</fullName>
    </submittedName>
</protein>
<dbReference type="AlphaFoldDB" id="A0A843UGP8"/>
<evidence type="ECO:0000313" key="3">
    <source>
        <dbReference type="Proteomes" id="UP000652761"/>
    </source>
</evidence>
<comment type="caution">
    <text evidence="2">The sequence shown here is derived from an EMBL/GenBank/DDBJ whole genome shotgun (WGS) entry which is preliminary data.</text>
</comment>
<keyword evidence="3" id="KW-1185">Reference proteome</keyword>
<gene>
    <name evidence="2" type="ORF">Taro_013873</name>
</gene>
<dbReference type="EMBL" id="NMUH01000565">
    <property type="protein sequence ID" value="MQL81397.1"/>
    <property type="molecule type" value="Genomic_DNA"/>
</dbReference>
<name>A0A843UGP8_COLES</name>
<sequence>MRAAAVGRVGKSGVEGTCIYMTSSERNEELAGPLRRGTSKQRNEKGAGTAEELGARTKHGGADAATCRRRGVVAAVCNEKGFTADLGDL</sequence>
<organism evidence="2 3">
    <name type="scientific">Colocasia esculenta</name>
    <name type="common">Wild taro</name>
    <name type="synonym">Arum esculentum</name>
    <dbReference type="NCBI Taxonomy" id="4460"/>
    <lineage>
        <taxon>Eukaryota</taxon>
        <taxon>Viridiplantae</taxon>
        <taxon>Streptophyta</taxon>
        <taxon>Embryophyta</taxon>
        <taxon>Tracheophyta</taxon>
        <taxon>Spermatophyta</taxon>
        <taxon>Magnoliopsida</taxon>
        <taxon>Liliopsida</taxon>
        <taxon>Araceae</taxon>
        <taxon>Aroideae</taxon>
        <taxon>Colocasieae</taxon>
        <taxon>Colocasia</taxon>
    </lineage>
</organism>
<feature type="region of interest" description="Disordered" evidence="1">
    <location>
        <begin position="25"/>
        <end position="64"/>
    </location>
</feature>
<proteinExistence type="predicted"/>